<sequence>MHFVIAFILAIALMAADHYGQLMGSFRSLLLTTINPIERIASLPKQLYLFTTTDFTNIDTLKLENQQLKTELLLTKAKQQQFSNLQLEVSRLESLLGTAGQINTQSLQIATVTYYSNNPLSQYLTLDKGQLKNVAEQQTVIDSKGIMGQIISTTPTSSRTLLITDPDHQIPVRIQRTGQRGILSGTGHDTTELSFIPKNSLVEVGDLLESSGLGGVFPAGYPVAVITQIENKGGNPYLDITATPVADLSRSHKVLILSQATPYLNFDENLTEPSDVE</sequence>
<dbReference type="InterPro" id="IPR055342">
    <property type="entry name" value="MreC_beta-barrel_core"/>
</dbReference>
<dbReference type="NCBIfam" id="TIGR00219">
    <property type="entry name" value="mreC"/>
    <property type="match status" value="1"/>
</dbReference>
<dbReference type="PANTHER" id="PTHR34138">
    <property type="entry name" value="CELL SHAPE-DETERMINING PROTEIN MREC"/>
    <property type="match status" value="1"/>
</dbReference>
<dbReference type="EMBL" id="UOFC01000034">
    <property type="protein sequence ID" value="VAW44986.1"/>
    <property type="molecule type" value="Genomic_DNA"/>
</dbReference>
<comment type="similarity">
    <text evidence="1">Belongs to the MreC family.</text>
</comment>
<feature type="domain" description="Rod shape-determining protein MreC beta-barrel core" evidence="5">
    <location>
        <begin position="112"/>
        <end position="257"/>
    </location>
</feature>
<proteinExistence type="inferred from homology"/>
<evidence type="ECO:0000256" key="4">
    <source>
        <dbReference type="ARBA" id="ARBA00032089"/>
    </source>
</evidence>
<dbReference type="Pfam" id="PF04085">
    <property type="entry name" value="MreC"/>
    <property type="match status" value="1"/>
</dbReference>
<keyword evidence="3" id="KW-0133">Cell shape</keyword>
<organism evidence="6">
    <name type="scientific">hydrothermal vent metagenome</name>
    <dbReference type="NCBI Taxonomy" id="652676"/>
    <lineage>
        <taxon>unclassified sequences</taxon>
        <taxon>metagenomes</taxon>
        <taxon>ecological metagenomes</taxon>
    </lineage>
</organism>
<dbReference type="InterPro" id="IPR042177">
    <property type="entry name" value="Cell/Rod_1"/>
</dbReference>
<dbReference type="PANTHER" id="PTHR34138:SF1">
    <property type="entry name" value="CELL SHAPE-DETERMINING PROTEIN MREC"/>
    <property type="match status" value="1"/>
</dbReference>
<dbReference type="Gene3D" id="2.40.10.350">
    <property type="entry name" value="Rod shape-determining protein MreC, domain 2"/>
    <property type="match status" value="1"/>
</dbReference>
<dbReference type="PIRSF" id="PIRSF038471">
    <property type="entry name" value="MreC"/>
    <property type="match status" value="1"/>
</dbReference>
<dbReference type="InterPro" id="IPR007221">
    <property type="entry name" value="MreC"/>
</dbReference>
<evidence type="ECO:0000256" key="3">
    <source>
        <dbReference type="ARBA" id="ARBA00022960"/>
    </source>
</evidence>
<accession>A0A3B0WKH8</accession>
<dbReference type="GO" id="GO:0008360">
    <property type="term" value="P:regulation of cell shape"/>
    <property type="evidence" value="ECO:0007669"/>
    <property type="project" value="UniProtKB-KW"/>
</dbReference>
<protein>
    <recommendedName>
        <fullName evidence="2">Cell shape-determining protein MreC</fullName>
    </recommendedName>
    <alternativeName>
        <fullName evidence="4">Cell shape protein MreC</fullName>
    </alternativeName>
</protein>
<dbReference type="InterPro" id="IPR042175">
    <property type="entry name" value="Cell/Rod_MreC_2"/>
</dbReference>
<dbReference type="GO" id="GO:0005886">
    <property type="term" value="C:plasma membrane"/>
    <property type="evidence" value="ECO:0007669"/>
    <property type="project" value="TreeGrafter"/>
</dbReference>
<gene>
    <name evidence="6" type="ORF">MNBD_GAMMA03-1072</name>
</gene>
<evidence type="ECO:0000313" key="6">
    <source>
        <dbReference type="EMBL" id="VAW44986.1"/>
    </source>
</evidence>
<evidence type="ECO:0000259" key="5">
    <source>
        <dbReference type="Pfam" id="PF04085"/>
    </source>
</evidence>
<reference evidence="6" key="1">
    <citation type="submission" date="2018-06" db="EMBL/GenBank/DDBJ databases">
        <authorList>
            <person name="Zhirakovskaya E."/>
        </authorList>
    </citation>
    <scope>NUCLEOTIDE SEQUENCE</scope>
</reference>
<evidence type="ECO:0000256" key="1">
    <source>
        <dbReference type="ARBA" id="ARBA00009369"/>
    </source>
</evidence>
<name>A0A3B0WKH8_9ZZZZ</name>
<dbReference type="AlphaFoldDB" id="A0A3B0WKH8"/>
<dbReference type="Gene3D" id="2.40.10.340">
    <property type="entry name" value="Rod shape-determining protein MreC, domain 1"/>
    <property type="match status" value="1"/>
</dbReference>
<evidence type="ECO:0000256" key="2">
    <source>
        <dbReference type="ARBA" id="ARBA00013855"/>
    </source>
</evidence>